<evidence type="ECO:0000313" key="1">
    <source>
        <dbReference type="EMBL" id="MPM45408.1"/>
    </source>
</evidence>
<accession>A0A644ZYA4</accession>
<dbReference type="EMBL" id="VSSQ01010864">
    <property type="protein sequence ID" value="MPM45408.1"/>
    <property type="molecule type" value="Genomic_DNA"/>
</dbReference>
<dbReference type="AlphaFoldDB" id="A0A644ZYA4"/>
<organism evidence="1">
    <name type="scientific">bioreactor metagenome</name>
    <dbReference type="NCBI Taxonomy" id="1076179"/>
    <lineage>
        <taxon>unclassified sequences</taxon>
        <taxon>metagenomes</taxon>
        <taxon>ecological metagenomes</taxon>
    </lineage>
</organism>
<sequence>MFPVQVRGPDHAAGHQRAALAHEIAQYVSLFRGDHGFIEKQQRIDRFAQLGAGGEIQRRHEFVWRLAGAQGIGHADVGFLPFHGVDRVVVAAVGGEQ</sequence>
<protein>
    <submittedName>
        <fullName evidence="1">Uncharacterized protein</fullName>
    </submittedName>
</protein>
<comment type="caution">
    <text evidence="1">The sequence shown here is derived from an EMBL/GenBank/DDBJ whole genome shotgun (WGS) entry which is preliminary data.</text>
</comment>
<proteinExistence type="predicted"/>
<gene>
    <name evidence="1" type="ORF">SDC9_92095</name>
</gene>
<reference evidence="1" key="1">
    <citation type="submission" date="2019-08" db="EMBL/GenBank/DDBJ databases">
        <authorList>
            <person name="Kucharzyk K."/>
            <person name="Murdoch R.W."/>
            <person name="Higgins S."/>
            <person name="Loffler F."/>
        </authorList>
    </citation>
    <scope>NUCLEOTIDE SEQUENCE</scope>
</reference>
<name>A0A644ZYA4_9ZZZZ</name>